<reference evidence="2" key="1">
    <citation type="journal article" date="2024" name="Proc. Natl. Acad. Sci. U.S.A.">
        <title>Extraordinary preservation of gene collinearity over three hundred million years revealed in homosporous lycophytes.</title>
        <authorList>
            <person name="Li C."/>
            <person name="Wickell D."/>
            <person name="Kuo L.Y."/>
            <person name="Chen X."/>
            <person name="Nie B."/>
            <person name="Liao X."/>
            <person name="Peng D."/>
            <person name="Ji J."/>
            <person name="Jenkins J."/>
            <person name="Williams M."/>
            <person name="Shu S."/>
            <person name="Plott C."/>
            <person name="Barry K."/>
            <person name="Rajasekar S."/>
            <person name="Grimwood J."/>
            <person name="Han X."/>
            <person name="Sun S."/>
            <person name="Hou Z."/>
            <person name="He W."/>
            <person name="Dai G."/>
            <person name="Sun C."/>
            <person name="Schmutz J."/>
            <person name="Leebens-Mack J.H."/>
            <person name="Li F.W."/>
            <person name="Wang L."/>
        </authorList>
    </citation>
    <scope>NUCLEOTIDE SEQUENCE [LARGE SCALE GENOMIC DNA]</scope>
    <source>
        <strain evidence="2">cv. PW_Plant_1</strain>
    </source>
</reference>
<dbReference type="Proteomes" id="UP001162992">
    <property type="component" value="Chromosome 5"/>
</dbReference>
<accession>A0ACC2DN67</accession>
<proteinExistence type="predicted"/>
<evidence type="ECO:0000313" key="2">
    <source>
        <dbReference type="Proteomes" id="UP001162992"/>
    </source>
</evidence>
<evidence type="ECO:0000313" key="1">
    <source>
        <dbReference type="EMBL" id="KAJ7555693.1"/>
    </source>
</evidence>
<name>A0ACC2DN67_DIPCM</name>
<organism evidence="1 2">
    <name type="scientific">Diphasiastrum complanatum</name>
    <name type="common">Issler's clubmoss</name>
    <name type="synonym">Lycopodium complanatum</name>
    <dbReference type="NCBI Taxonomy" id="34168"/>
    <lineage>
        <taxon>Eukaryota</taxon>
        <taxon>Viridiplantae</taxon>
        <taxon>Streptophyta</taxon>
        <taxon>Embryophyta</taxon>
        <taxon>Tracheophyta</taxon>
        <taxon>Lycopodiopsida</taxon>
        <taxon>Lycopodiales</taxon>
        <taxon>Lycopodiaceae</taxon>
        <taxon>Lycopodioideae</taxon>
        <taxon>Diphasiastrum</taxon>
    </lineage>
</organism>
<gene>
    <name evidence="1" type="ORF">O6H91_05G050800</name>
</gene>
<comment type="caution">
    <text evidence="1">The sequence shown here is derived from an EMBL/GenBank/DDBJ whole genome shotgun (WGS) entry which is preliminary data.</text>
</comment>
<sequence length="419" mass="46710">MGRQPCCDKVGLKKGPWTADEDRKLINFISRNGHSCWRILPKLAGLLRCGKSCRLRWTNYLRPDLKRGFLTDAEEKLIVDLHAAIGNRWSRIAAQLPGRTDNEIKNYWNTRIKKKLRQTGIDPNTHSPLASSNHEKNLNEDLCNSIHSELTDECSLNGSTSEFSDLIQKSARDEEKTKFNGPIPSKLPSLEQFSIIHQSAPVGRQNCLQIESRSSVSEPPSPTSVIRRHAQLDDESEDSLLTKMQASTGRDQKSTCTKQGVDECYKSDCSLGMHSPNWSLPYLMTLPSISCMPKSSETCSMFGRPSGDVQSEADAAALWDFCTDQGIMPLEAVSCSPSGSNSYSLHWEVEVSARQWEAAAESTAHPLPHYHPEDTAEASTHAEEWQQQPEAFVSWIDSHLTEAGASQELQKLSAILDEI</sequence>
<protein>
    <submittedName>
        <fullName evidence="1">Uncharacterized protein</fullName>
    </submittedName>
</protein>
<dbReference type="EMBL" id="CM055096">
    <property type="protein sequence ID" value="KAJ7555693.1"/>
    <property type="molecule type" value="Genomic_DNA"/>
</dbReference>
<keyword evidence="2" id="KW-1185">Reference proteome</keyword>